<accession>A0AC61U7K9</accession>
<dbReference type="Proteomes" id="UP001059663">
    <property type="component" value="Chromosome"/>
</dbReference>
<reference evidence="1" key="1">
    <citation type="submission" date="2021-11" db="EMBL/GenBank/DDBJ databases">
        <title>Study of the species diversity of bacterial strains isolated from a unique natural object - Shulgan-Tash cave (Bashkiria).</title>
        <authorList>
            <person name="Sazanova A.L."/>
            <person name="Chirak E.R."/>
            <person name="Safronova V.I."/>
        </authorList>
    </citation>
    <scope>NUCLEOTIDE SEQUENCE</scope>
    <source>
        <strain evidence="1">P1</strain>
    </source>
</reference>
<name>A0AC61U7K9_9MICO</name>
<proteinExistence type="predicted"/>
<gene>
    <name evidence="1" type="ORF">LP422_09370</name>
</gene>
<organism evidence="1 2">
    <name type="scientific">Janibacter limosus</name>
    <dbReference type="NCBI Taxonomy" id="53458"/>
    <lineage>
        <taxon>Bacteria</taxon>
        <taxon>Bacillati</taxon>
        <taxon>Actinomycetota</taxon>
        <taxon>Actinomycetes</taxon>
        <taxon>Micrococcales</taxon>
        <taxon>Intrasporangiaceae</taxon>
        <taxon>Janibacter</taxon>
    </lineage>
</organism>
<protein>
    <submittedName>
        <fullName evidence="1">Uncharacterized protein</fullName>
    </submittedName>
</protein>
<evidence type="ECO:0000313" key="2">
    <source>
        <dbReference type="Proteomes" id="UP001059663"/>
    </source>
</evidence>
<evidence type="ECO:0000313" key="1">
    <source>
        <dbReference type="EMBL" id="UUZ46036.1"/>
    </source>
</evidence>
<sequence length="153" mass="16790">MRAHLVVGGGDQSSAVTAELAAALRPRHPIARPSLLDFPVDPVVLAIETHPDRVLAALDLPAPVVADLIATILPRDLPQLLRPAREIDPGPPVRSRAGRRRRRRGRSAARRPAARRSRLRRLRPRRRPVGGPRRPGGHRRAAHARPAAPRRPA</sequence>
<dbReference type="EMBL" id="CP087977">
    <property type="protein sequence ID" value="UUZ46036.1"/>
    <property type="molecule type" value="Genomic_DNA"/>
</dbReference>